<dbReference type="GO" id="GO:0004022">
    <property type="term" value="F:alcohol dehydrogenase (NAD+) activity"/>
    <property type="evidence" value="ECO:0007669"/>
    <property type="project" value="UniProtKB-ARBA"/>
</dbReference>
<dbReference type="FunFam" id="3.40.50.1970:FF:000003">
    <property type="entry name" value="Alcohol dehydrogenase, iron-containing"/>
    <property type="match status" value="1"/>
</dbReference>
<accession>A0A7Z1B5M6</accession>
<dbReference type="EMBL" id="LKPO01000001">
    <property type="protein sequence ID" value="OLF98591.1"/>
    <property type="molecule type" value="Genomic_DNA"/>
</dbReference>
<dbReference type="RefSeq" id="WP_023856244.1">
    <property type="nucleotide sequence ID" value="NZ_AP023088.1"/>
</dbReference>
<evidence type="ECO:0000313" key="7">
    <source>
        <dbReference type="Proteomes" id="UP000185604"/>
    </source>
</evidence>
<dbReference type="SUPFAM" id="SSF56796">
    <property type="entry name" value="Dehydroquinate synthase-like"/>
    <property type="match status" value="1"/>
</dbReference>
<dbReference type="PANTHER" id="PTHR11496:SF102">
    <property type="entry name" value="ALCOHOL DEHYDROGENASE 4"/>
    <property type="match status" value="1"/>
</dbReference>
<dbReference type="AlphaFoldDB" id="A0A7Z1B5M6"/>
<comment type="similarity">
    <text evidence="1">Belongs to the iron-containing alcohol dehydrogenase family.</text>
</comment>
<keyword evidence="2" id="KW-0560">Oxidoreductase</keyword>
<dbReference type="InterPro" id="IPR039697">
    <property type="entry name" value="Alcohol_dehydrogenase_Fe"/>
</dbReference>
<evidence type="ECO:0000259" key="4">
    <source>
        <dbReference type="Pfam" id="PF00465"/>
    </source>
</evidence>
<dbReference type="InterPro" id="IPR018211">
    <property type="entry name" value="ADH_Fe_CS"/>
</dbReference>
<dbReference type="InterPro" id="IPR056798">
    <property type="entry name" value="ADH_Fe_C"/>
</dbReference>
<dbReference type="GeneID" id="56673245"/>
<name>A0A7Z1B5M6_9BACI</name>
<evidence type="ECO:0000256" key="3">
    <source>
        <dbReference type="ARBA" id="ARBA00023027"/>
    </source>
</evidence>
<keyword evidence="3" id="KW-0520">NAD</keyword>
<dbReference type="Pfam" id="PF25137">
    <property type="entry name" value="ADH_Fe_C"/>
    <property type="match status" value="1"/>
</dbReference>
<proteinExistence type="inferred from homology"/>
<dbReference type="Pfam" id="PF00465">
    <property type="entry name" value="Fe-ADH"/>
    <property type="match status" value="1"/>
</dbReference>
<dbReference type="GO" id="GO:0046872">
    <property type="term" value="F:metal ion binding"/>
    <property type="evidence" value="ECO:0007669"/>
    <property type="project" value="InterPro"/>
</dbReference>
<sequence>MKTLYHFQTAARIEAGAHSLNLLGDHLDQTGLNQIRSVFILTQPSIVSLGYADQMKEVLAEKGISSEINTDIQPEPTEQNIEEVFQLFSEGGHDAILGIGGGSVLDAAKILSVLKTNEKPISALIGTNLVEKPGVPLVLIPTTSGTGSEVTPNAIVTFPEKELKIGMVSPYLLPSVVILDPVLTTGLPKAITAATGMDAFTHALESYISNKANPFSDMFALESMRLISSSIQEAYHHGDNLEAREKMLIGAMYGGMALTSAGTAAVHAMAYPLGGKYKISHGVANSMLLPHVTAFNADHVIDRLSDVAGVIGIEPKGSKASQAERVIRKIEEWTADLNIPQNLKTFGVSKEDVPSLAEAAADVKRLMDNNPKPMSIAEIEAVYLKLLDM</sequence>
<evidence type="ECO:0000259" key="5">
    <source>
        <dbReference type="Pfam" id="PF25137"/>
    </source>
</evidence>
<dbReference type="Gene3D" id="3.40.50.1970">
    <property type="match status" value="1"/>
</dbReference>
<feature type="domain" description="Alcohol dehydrogenase iron-type/glycerol dehydrogenase GldA" evidence="4">
    <location>
        <begin position="12"/>
        <end position="181"/>
    </location>
</feature>
<gene>
    <name evidence="6" type="ORF">B4121_0118</name>
</gene>
<reference evidence="6 7" key="1">
    <citation type="journal article" date="2016" name="Front. Microbiol.">
        <title>High-Level Heat Resistance of Spores of Bacillus amyloliquefaciens and Bacillus licheniformis Results from the Presence of a spoVA Operon in a Tn1546 Transposon.</title>
        <authorList>
            <person name="Berendsen E.M."/>
            <person name="Koning R.A."/>
            <person name="Boekhorst J."/>
            <person name="de Jong A."/>
            <person name="Kuipers O.P."/>
            <person name="Wells-Bennik M.H."/>
        </authorList>
    </citation>
    <scope>NUCLEOTIDE SEQUENCE [LARGE SCALE GENOMIC DNA]</scope>
    <source>
        <strain evidence="6 7">B4121</strain>
    </source>
</reference>
<dbReference type="FunFam" id="1.20.1090.10:FF:000001">
    <property type="entry name" value="Aldehyde-alcohol dehydrogenase"/>
    <property type="match status" value="1"/>
</dbReference>
<comment type="caution">
    <text evidence="6">The sequence shown here is derived from an EMBL/GenBank/DDBJ whole genome shotgun (WGS) entry which is preliminary data.</text>
</comment>
<evidence type="ECO:0000313" key="6">
    <source>
        <dbReference type="EMBL" id="OLF98591.1"/>
    </source>
</evidence>
<dbReference type="Proteomes" id="UP000185604">
    <property type="component" value="Unassembled WGS sequence"/>
</dbReference>
<feature type="domain" description="Fe-containing alcohol dehydrogenase-like C-terminal" evidence="5">
    <location>
        <begin position="192"/>
        <end position="385"/>
    </location>
</feature>
<dbReference type="InterPro" id="IPR001670">
    <property type="entry name" value="ADH_Fe/GldA"/>
</dbReference>
<organism evidence="6 7">
    <name type="scientific">Bacillus paralicheniformis</name>
    <dbReference type="NCBI Taxonomy" id="1648923"/>
    <lineage>
        <taxon>Bacteria</taxon>
        <taxon>Bacillati</taxon>
        <taxon>Bacillota</taxon>
        <taxon>Bacilli</taxon>
        <taxon>Bacillales</taxon>
        <taxon>Bacillaceae</taxon>
        <taxon>Bacillus</taxon>
    </lineage>
</organism>
<protein>
    <submittedName>
        <fullName evidence="6">Alcohol dehydrogenase</fullName>
    </submittedName>
</protein>
<evidence type="ECO:0000256" key="2">
    <source>
        <dbReference type="ARBA" id="ARBA00023002"/>
    </source>
</evidence>
<dbReference type="Gene3D" id="1.20.1090.10">
    <property type="entry name" value="Dehydroquinate synthase-like - alpha domain"/>
    <property type="match status" value="1"/>
</dbReference>
<dbReference type="PANTHER" id="PTHR11496">
    <property type="entry name" value="ALCOHOL DEHYDROGENASE"/>
    <property type="match status" value="1"/>
</dbReference>
<evidence type="ECO:0000256" key="1">
    <source>
        <dbReference type="ARBA" id="ARBA00007358"/>
    </source>
</evidence>
<dbReference type="CDD" id="cd08551">
    <property type="entry name" value="Fe-ADH"/>
    <property type="match status" value="1"/>
</dbReference>
<dbReference type="PROSITE" id="PS00913">
    <property type="entry name" value="ADH_IRON_1"/>
    <property type="match status" value="1"/>
</dbReference>